<evidence type="ECO:0000256" key="6">
    <source>
        <dbReference type="ARBA" id="ARBA00023159"/>
    </source>
</evidence>
<feature type="compositionally biased region" description="Polar residues" evidence="10">
    <location>
        <begin position="292"/>
        <end position="301"/>
    </location>
</feature>
<evidence type="ECO:0000256" key="5">
    <source>
        <dbReference type="ARBA" id="ARBA00023015"/>
    </source>
</evidence>
<dbReference type="InterPro" id="IPR041285">
    <property type="entry name" value="MID_MedPIWI"/>
</dbReference>
<evidence type="ECO:0000256" key="2">
    <source>
        <dbReference type="ARBA" id="ARBA00009354"/>
    </source>
</evidence>
<comment type="subunit">
    <text evidence="9">Component of the Mediator complex.</text>
</comment>
<evidence type="ECO:0000259" key="12">
    <source>
        <dbReference type="Pfam" id="PF18296"/>
    </source>
</evidence>
<dbReference type="InterPro" id="IPR009401">
    <property type="entry name" value="Med13_C"/>
</dbReference>
<accession>A0A0H5QGC6</accession>
<keyword evidence="4 9" id="KW-0678">Repressor</keyword>
<keyword evidence="7 9" id="KW-0804">Transcription</keyword>
<comment type="subcellular location">
    <subcellularLocation>
        <location evidence="1 9">Nucleus</location>
    </subcellularLocation>
</comment>
<keyword evidence="5 9" id="KW-0805">Transcription regulation</keyword>
<dbReference type="PANTHER" id="PTHR48249">
    <property type="entry name" value="MEDIATOR OF RNA POLYMERASE II TRANSCRIPTION SUBUNIT 13"/>
    <property type="match status" value="1"/>
</dbReference>
<dbReference type="AlphaFoldDB" id="A0A0H5QGC6"/>
<keyword evidence="6 9" id="KW-0010">Activator</keyword>
<evidence type="ECO:0000259" key="11">
    <source>
        <dbReference type="Pfam" id="PF06333"/>
    </source>
</evidence>
<reference evidence="13" key="1">
    <citation type="submission" date="2015-04" db="EMBL/GenBank/DDBJ databases">
        <title>The genome sequence of the plant pathogenic Rhizarian Plasmodiophora brassicae reveals insights in its biotrophic life cycle and the origin of chitin synthesis.</title>
        <authorList>
            <person name="Schwelm A."/>
            <person name="Fogelqvist J."/>
            <person name="Knaust A."/>
            <person name="Julke S."/>
            <person name="Lilja T."/>
            <person name="Dhandapani V."/>
            <person name="Bonilla-Rosso G."/>
            <person name="Karlsson M."/>
            <person name="Shevchenko A."/>
            <person name="Choi S.R."/>
            <person name="Kim H.G."/>
            <person name="Park J.Y."/>
            <person name="Lim Y.P."/>
            <person name="Ludwig-Muller J."/>
            <person name="Dixelius C."/>
        </authorList>
    </citation>
    <scope>NUCLEOTIDE SEQUENCE</scope>
    <source>
        <tissue evidence="13">Potato root galls</tissue>
    </source>
</reference>
<dbReference type="Pfam" id="PF18296">
    <property type="entry name" value="MID_MedPIWI"/>
    <property type="match status" value="1"/>
</dbReference>
<comment type="function">
    <text evidence="9">Component of the Mediator complex, a coactivator involved in regulated transcription of nearly all RNA polymerase II-dependent genes. Mediator functions as a bridge to convey information from gene-specific regulatory proteins to the basal RNA polymerase II transcription machinery. Mediator is recruited to promoters by direct interactions with regulatory proteins and serves as a scaffold for the assembly of a functional preinitiation complex with RNA polymerase II and the general transcription factors.</text>
</comment>
<dbReference type="GO" id="GO:0016592">
    <property type="term" value="C:mediator complex"/>
    <property type="evidence" value="ECO:0007669"/>
    <property type="project" value="InterPro"/>
</dbReference>
<feature type="domain" description="Mediator complex subunit Med13 C-terminal" evidence="11">
    <location>
        <begin position="684"/>
        <end position="850"/>
    </location>
</feature>
<dbReference type="PANTHER" id="PTHR48249:SF3">
    <property type="entry name" value="MEDIATOR OF RNA POLYMERASE II TRANSCRIPTION SUBUNIT 13"/>
    <property type="match status" value="1"/>
</dbReference>
<evidence type="ECO:0000256" key="3">
    <source>
        <dbReference type="ARBA" id="ARBA00019618"/>
    </source>
</evidence>
<dbReference type="GO" id="GO:0003713">
    <property type="term" value="F:transcription coactivator activity"/>
    <property type="evidence" value="ECO:0007669"/>
    <property type="project" value="TreeGrafter"/>
</dbReference>
<sequence>MSNVFRLCPLSDIFYCVIDGAAPGHDLPTLLQSGWRPERDQLAAPSGTQLWMFTITNESPQDYFPIPTVNDTQRDQVLTMLNTALTIDMHYRHLDLQIPPLSISFFIVNDDDLYSYMNFSHFPCNFADELGAGDYSMDGLLADLILQANALVYQPSPPVPNSFPKPSDPVFAITEPHDDNEMSVDNGATPTTSPLRCRVTPKRHLRLPQKNSKCFVVESHPWSDIGLTLPDVISVKVPKFLAHRIPRRIKYEPILSVAPCDTADEVTTEDAILSNKIADSDQGYESDKSATDGESTETSRATAAPVIRRSTICAQLLVLIQQHVQDAFFCDFVAEVWRKLGNSSISFPVMMPDVTPSSSKVRDLLLAASVLPAWRTVTNAVPLHQPKSHQNVTPRHYSINNASIDLLNVDDCELLLGFDGDIRTLSSSSMYFWEEACLEPFKSKADISCLVIPSLGTTPFERNSVIGSFTESLSVMYETCMLGRHSPIKCLDEILLLPEEFRASETLSDADCNDPLIVQHYYDFVIERLCSSAMRSKISSTDTSIVVIYLIADYSTFTIDLISFSMIMNRLRLALGAPTWNSTSRRKNVVGQIVPRSIVNEIFHRNESLPVVLKRLAFSVFSRSHFVPVIPVDDVALARTHELHNGLGLTAWEPPFVLHCRTGIPCPPHVAVHNNTCSLLAVHVSYMTVDAGLDEQWVVGCATDMRGERLYTACVRSSAGRSLFTVLSNFWVECIRPALDFLHSRTDQGAMSLIINKTGVMPREESMVWTRILAERLGGVWLPLSEEDLRCGDNSNPPESIIATDVAAEIPLAFQPDIRFLVSSAFLVSCTSPAKLQPIDSGSKNAIIMHRHRDIDHLMLPSIVHANVYFLGNISVKLSLESYVLHAPANRETIEAVTPGLVFDAFHSVAEQSIVLNAFNDTPGSGLPLHFATTQRLGLLFTTVLKQLNLIT</sequence>
<evidence type="ECO:0000256" key="10">
    <source>
        <dbReference type="SAM" id="MobiDB-lite"/>
    </source>
</evidence>
<protein>
    <recommendedName>
        <fullName evidence="3 9">Mediator of RNA polymerase II transcription subunit 13</fullName>
    </recommendedName>
</protein>
<dbReference type="GO" id="GO:0045944">
    <property type="term" value="P:positive regulation of transcription by RNA polymerase II"/>
    <property type="evidence" value="ECO:0007669"/>
    <property type="project" value="TreeGrafter"/>
</dbReference>
<feature type="domain" description="MID" evidence="12">
    <location>
        <begin position="466"/>
        <end position="623"/>
    </location>
</feature>
<proteinExistence type="inferred from homology"/>
<evidence type="ECO:0000256" key="9">
    <source>
        <dbReference type="RuleBase" id="RU364134"/>
    </source>
</evidence>
<dbReference type="Pfam" id="PF06333">
    <property type="entry name" value="Med13_C"/>
    <property type="match status" value="1"/>
</dbReference>
<dbReference type="EMBL" id="HACM01000666">
    <property type="protein sequence ID" value="CRZ01108.1"/>
    <property type="molecule type" value="Transcribed_RNA"/>
</dbReference>
<comment type="similarity">
    <text evidence="2 9">Belongs to the Mediator complex subunit 13 family.</text>
</comment>
<name>A0A0H5QGC6_9EUKA</name>
<evidence type="ECO:0000256" key="8">
    <source>
        <dbReference type="ARBA" id="ARBA00023242"/>
    </source>
</evidence>
<evidence type="ECO:0000256" key="7">
    <source>
        <dbReference type="ARBA" id="ARBA00023163"/>
    </source>
</evidence>
<feature type="region of interest" description="Disordered" evidence="10">
    <location>
        <begin position="277"/>
        <end position="302"/>
    </location>
</feature>
<organism evidence="13">
    <name type="scientific">Spongospora subterranea</name>
    <dbReference type="NCBI Taxonomy" id="70186"/>
    <lineage>
        <taxon>Eukaryota</taxon>
        <taxon>Sar</taxon>
        <taxon>Rhizaria</taxon>
        <taxon>Endomyxa</taxon>
        <taxon>Phytomyxea</taxon>
        <taxon>Plasmodiophorida</taxon>
        <taxon>Plasmodiophoridae</taxon>
        <taxon>Spongospora</taxon>
    </lineage>
</organism>
<dbReference type="InterPro" id="IPR051139">
    <property type="entry name" value="Mediator_complx_sub13"/>
</dbReference>
<evidence type="ECO:0000256" key="4">
    <source>
        <dbReference type="ARBA" id="ARBA00022491"/>
    </source>
</evidence>
<keyword evidence="8 9" id="KW-0539">Nucleus</keyword>
<evidence type="ECO:0000313" key="13">
    <source>
        <dbReference type="EMBL" id="CRZ01108.1"/>
    </source>
</evidence>
<evidence type="ECO:0000256" key="1">
    <source>
        <dbReference type="ARBA" id="ARBA00004123"/>
    </source>
</evidence>